<dbReference type="NCBIfam" id="TIGR00952">
    <property type="entry name" value="S15_bact"/>
    <property type="match status" value="1"/>
</dbReference>
<evidence type="ECO:0000256" key="2">
    <source>
        <dbReference type="ARBA" id="ARBA00022980"/>
    </source>
</evidence>
<evidence type="ECO:0000256" key="1">
    <source>
        <dbReference type="ARBA" id="ARBA00008434"/>
    </source>
</evidence>
<dbReference type="HAMAP" id="MF_01343_B">
    <property type="entry name" value="Ribosomal_uS15_B"/>
    <property type="match status" value="1"/>
</dbReference>
<dbReference type="InterPro" id="IPR005290">
    <property type="entry name" value="Ribosomal_uS15_bac-type"/>
</dbReference>
<dbReference type="GeneID" id="27984958"/>
<sequence length="115" mass="13188">MPSAVRKKKINYYIIMTKQFIQKLSSNTVGTGGKNLLANFQENSGSTETQIYILTQKVARLSSHLKIHSKDYSSQRGLRKLLGKRKRLLAYLSNEDVERYENLLVQLGIRGLKKM</sequence>
<keyword evidence="3 5" id="KW-0687">Ribonucleoprotein</keyword>
<dbReference type="GO" id="GO:1990904">
    <property type="term" value="C:ribonucleoprotein complex"/>
    <property type="evidence" value="ECO:0007669"/>
    <property type="project" value="UniProtKB-KW"/>
</dbReference>
<dbReference type="CDD" id="cd00677">
    <property type="entry name" value="S15_NS1_EPRS_RNA-bind"/>
    <property type="match status" value="1"/>
</dbReference>
<dbReference type="GO" id="GO:0003735">
    <property type="term" value="F:structural constituent of ribosome"/>
    <property type="evidence" value="ECO:0007669"/>
    <property type="project" value="InterPro"/>
</dbReference>
<dbReference type="AlphaFoldDB" id="A0A191T5F6"/>
<dbReference type="EMBL" id="KU646492">
    <property type="protein sequence ID" value="ANI25625.1"/>
    <property type="molecule type" value="Genomic_DNA"/>
</dbReference>
<dbReference type="SUPFAM" id="SSF47060">
    <property type="entry name" value="S15/NS1 RNA-binding domain"/>
    <property type="match status" value="1"/>
</dbReference>
<organism evidence="7">
    <name type="scientific">Cosmarium botrytis</name>
    <dbReference type="NCBI Taxonomy" id="33101"/>
    <lineage>
        <taxon>Eukaryota</taxon>
        <taxon>Viridiplantae</taxon>
        <taxon>Streptophyta</taxon>
        <taxon>Zygnematophyceae</taxon>
        <taxon>Zygnematophycidae</taxon>
        <taxon>Desmidiales</taxon>
        <taxon>Desmidiaceae</taxon>
        <taxon>Cosmarium</taxon>
    </lineage>
</organism>
<dbReference type="GO" id="GO:0006412">
    <property type="term" value="P:translation"/>
    <property type="evidence" value="ECO:0007669"/>
    <property type="project" value="UniProtKB-UniRule"/>
</dbReference>
<dbReference type="Pfam" id="PF00312">
    <property type="entry name" value="Ribosomal_S15"/>
    <property type="match status" value="1"/>
</dbReference>
<evidence type="ECO:0000313" key="7">
    <source>
        <dbReference type="EMBL" id="ANI25625.1"/>
    </source>
</evidence>
<protein>
    <recommendedName>
        <fullName evidence="4 5">Small ribosomal subunit protein uS15c</fullName>
    </recommendedName>
</protein>
<reference evidence="7" key="1">
    <citation type="journal article" date="2016" name="Front. Plant Sci.">
        <title>Comparative Chloroplast Genome Analyses of Streptophyte Green Algae Uncover Major Structural Alterations in the Klebsormidiophyceae, Coleochaetophyceae and Zygnematophyceae.</title>
        <authorList>
            <person name="Lemieux C."/>
            <person name="Otis C."/>
            <person name="Turmel M."/>
        </authorList>
    </citation>
    <scope>NUCLEOTIDE SEQUENCE</scope>
</reference>
<evidence type="ECO:0000256" key="3">
    <source>
        <dbReference type="ARBA" id="ARBA00023274"/>
    </source>
</evidence>
<comment type="subunit">
    <text evidence="5">Part of the 30S ribosomal subunit.</text>
</comment>
<dbReference type="InterPro" id="IPR009068">
    <property type="entry name" value="uS15_NS1_RNA-bd_sf"/>
</dbReference>
<evidence type="ECO:0000256" key="6">
    <source>
        <dbReference type="RuleBase" id="RU003919"/>
    </source>
</evidence>
<comment type="similarity">
    <text evidence="1 5 6">Belongs to the universal ribosomal protein uS15 family.</text>
</comment>
<evidence type="ECO:0000256" key="5">
    <source>
        <dbReference type="HAMAP-Rule" id="MF_01343"/>
    </source>
</evidence>
<dbReference type="SMART" id="SM01387">
    <property type="entry name" value="Ribosomal_S15"/>
    <property type="match status" value="1"/>
</dbReference>
<dbReference type="InterPro" id="IPR000589">
    <property type="entry name" value="Ribosomal_uS15"/>
</dbReference>
<keyword evidence="7" id="KW-0150">Chloroplast</keyword>
<dbReference type="PANTHER" id="PTHR23321">
    <property type="entry name" value="RIBOSOMAL PROTEIN S15, BACTERIAL AND ORGANELLAR"/>
    <property type="match status" value="1"/>
</dbReference>
<keyword evidence="7" id="KW-0934">Plastid</keyword>
<comment type="subcellular location">
    <subcellularLocation>
        <location evidence="5">Plastid</location>
        <location evidence="5">Chloroplast</location>
    </subcellularLocation>
</comment>
<dbReference type="PANTHER" id="PTHR23321:SF26">
    <property type="entry name" value="SMALL RIBOSOMAL SUBUNIT PROTEIN US15M"/>
    <property type="match status" value="1"/>
</dbReference>
<evidence type="ECO:0000256" key="4">
    <source>
        <dbReference type="ARBA" id="ARBA00035250"/>
    </source>
</evidence>
<gene>
    <name evidence="5 7" type="primary">rps15</name>
</gene>
<dbReference type="GO" id="GO:0005840">
    <property type="term" value="C:ribosome"/>
    <property type="evidence" value="ECO:0007669"/>
    <property type="project" value="UniProtKB-KW"/>
</dbReference>
<name>A0A191T5F6_9VIRI</name>
<dbReference type="RefSeq" id="YP_009258626.1">
    <property type="nucleotide sequence ID" value="NC_030357.1"/>
</dbReference>
<geneLocation type="chloroplast" evidence="7"/>
<keyword evidence="2 5" id="KW-0689">Ribosomal protein</keyword>
<proteinExistence type="inferred from homology"/>
<dbReference type="GO" id="GO:0009507">
    <property type="term" value="C:chloroplast"/>
    <property type="evidence" value="ECO:0007669"/>
    <property type="project" value="UniProtKB-SubCell"/>
</dbReference>
<dbReference type="Gene3D" id="1.10.287.10">
    <property type="entry name" value="S15/NS1, RNA-binding"/>
    <property type="match status" value="1"/>
</dbReference>
<accession>A0A191T5F6</accession>